<evidence type="ECO:0000313" key="3">
    <source>
        <dbReference type="Proteomes" id="UP000008385"/>
    </source>
</evidence>
<dbReference type="EMBL" id="CP000245">
    <property type="protein sequence ID" value="AEG93810.1"/>
    <property type="molecule type" value="Genomic_DNA"/>
</dbReference>
<reference evidence="3" key="1">
    <citation type="submission" date="2006-01" db="EMBL/GenBank/DDBJ databases">
        <title>Genome of the cyst-dividing bacterium Ramlibacter tataouinensis.</title>
        <authorList>
            <person name="Barakat M."/>
            <person name="Ortet P."/>
            <person name="De Luca G."/>
            <person name="Jourlin-Castelli C."/>
            <person name="Ansaldi M."/>
            <person name="Py B."/>
            <person name="Fichant G."/>
            <person name="Coutinho P."/>
            <person name="Voulhoux R."/>
            <person name="Bastien O."/>
            <person name="Roy S."/>
            <person name="Marechal E."/>
            <person name="Henrissat B."/>
            <person name="Quentin Y."/>
            <person name="Noirot P."/>
            <person name="Filloux A."/>
            <person name="Mejean V."/>
            <person name="DuBow M."/>
            <person name="Barras F."/>
            <person name="Heulin T."/>
        </authorList>
    </citation>
    <scope>NUCLEOTIDE SEQUENCE [LARGE SCALE GENOMIC DNA]</scope>
    <source>
        <strain evidence="3">ATCC BAA-407 / DSM 14655 / LMG 21543 / TTB310</strain>
    </source>
</reference>
<reference evidence="2 3" key="2">
    <citation type="journal article" date="2011" name="PLoS ONE">
        <title>The Cyst-Dividing Bacterium Ramlibacter tataouinensis TTB310 Genome Reveals a Well-Stocked Toolbox for Adaptation to a Desert Environment.</title>
        <authorList>
            <person name="De Luca G."/>
            <person name="Barakat M."/>
            <person name="Ortet P."/>
            <person name="Fochesato S."/>
            <person name="Jourlin-Castelli C."/>
            <person name="Ansaldi M."/>
            <person name="Py B."/>
            <person name="Fichant G."/>
            <person name="Coutinho P.M."/>
            <person name="Voulhoux R."/>
            <person name="Bastien O."/>
            <person name="Marechal E."/>
            <person name="Henrissat B."/>
            <person name="Quentin Y."/>
            <person name="Noirot P."/>
            <person name="Filloux A."/>
            <person name="Mejean V."/>
            <person name="Dubow M.S."/>
            <person name="Barras F."/>
            <person name="Barbe V."/>
            <person name="Weissenbach J."/>
            <person name="Mihalcescu I."/>
            <person name="Vermeglio A."/>
            <person name="Achouak W."/>
            <person name="Heulin T."/>
        </authorList>
    </citation>
    <scope>NUCLEOTIDE SEQUENCE [LARGE SCALE GENOMIC DNA]</scope>
    <source>
        <strain evidence="3">ATCC BAA-407 / DSM 14655 / LMG 21543 / TTB310</strain>
    </source>
</reference>
<dbReference type="AlphaFoldDB" id="F5Y4G3"/>
<sequence length="70" mass="7846">MNMTEKIALWGMTHASARDAERAAAQHGGPADELRREARRLRESADRLHREICMERSGGGHKPGHASKER</sequence>
<dbReference type="KEGG" id="rta:Rta_27080"/>
<evidence type="ECO:0000313" key="2">
    <source>
        <dbReference type="EMBL" id="AEG93810.1"/>
    </source>
</evidence>
<gene>
    <name evidence="2" type="ordered locus">Rta_27080</name>
</gene>
<feature type="region of interest" description="Disordered" evidence="1">
    <location>
        <begin position="48"/>
        <end position="70"/>
    </location>
</feature>
<dbReference type="PATRIC" id="fig|365046.3.peg.2768"/>
<proteinExistence type="predicted"/>
<protein>
    <submittedName>
        <fullName evidence="2">Uncharacterized protein</fullName>
    </submittedName>
</protein>
<dbReference type="HOGENOM" id="CLU_2755019_0_0_4"/>
<dbReference type="Proteomes" id="UP000008385">
    <property type="component" value="Chromosome"/>
</dbReference>
<name>F5Y4G3_RAMTT</name>
<evidence type="ECO:0000256" key="1">
    <source>
        <dbReference type="SAM" id="MobiDB-lite"/>
    </source>
</evidence>
<organism evidence="2 3">
    <name type="scientific">Ramlibacter tataouinensis (strain ATCC BAA-407 / DSM 14655 / LMG 21543 / TTB310)</name>
    <dbReference type="NCBI Taxonomy" id="365046"/>
    <lineage>
        <taxon>Bacteria</taxon>
        <taxon>Pseudomonadati</taxon>
        <taxon>Pseudomonadota</taxon>
        <taxon>Betaproteobacteria</taxon>
        <taxon>Burkholderiales</taxon>
        <taxon>Comamonadaceae</taxon>
        <taxon>Ramlibacter</taxon>
    </lineage>
</organism>
<keyword evidence="3" id="KW-1185">Reference proteome</keyword>
<accession>F5Y4G3</accession>
<dbReference type="STRING" id="365046.Rta_27080"/>
<dbReference type="RefSeq" id="WP_013902041.1">
    <property type="nucleotide sequence ID" value="NC_015677.1"/>
</dbReference>